<feature type="domain" description="Actinobacteria/chloroflexi VLRF1 release factor" evidence="1">
    <location>
        <begin position="38"/>
        <end position="170"/>
    </location>
</feature>
<dbReference type="InterPro" id="IPR042226">
    <property type="entry name" value="eFR1_2_sf"/>
</dbReference>
<dbReference type="Proteomes" id="UP000198825">
    <property type="component" value="Chromosome I"/>
</dbReference>
<accession>A0A1H2MPX6</accession>
<protein>
    <recommendedName>
        <fullName evidence="1">Actinobacteria/chloroflexi VLRF1 release factor domain-containing protein</fullName>
    </recommendedName>
</protein>
<keyword evidence="3" id="KW-1185">Reference proteome</keyword>
<dbReference type="SUPFAM" id="SSF53137">
    <property type="entry name" value="Translational machinery components"/>
    <property type="match status" value="1"/>
</dbReference>
<evidence type="ECO:0000313" key="2">
    <source>
        <dbReference type="EMBL" id="SDU94556.1"/>
    </source>
</evidence>
<dbReference type="AlphaFoldDB" id="A0A1H2MPX6"/>
<name>A0A1H2MPX6_9ACTN</name>
<evidence type="ECO:0000313" key="3">
    <source>
        <dbReference type="Proteomes" id="UP000198825"/>
    </source>
</evidence>
<dbReference type="Pfam" id="PF18859">
    <property type="entry name" value="acVLRF1"/>
    <property type="match status" value="1"/>
</dbReference>
<dbReference type="NCBIfam" id="NF041024">
    <property type="entry name" value="acVLRF1_NCBI"/>
    <property type="match status" value="1"/>
</dbReference>
<dbReference type="InterPro" id="IPR040783">
    <property type="entry name" value="VLRF1"/>
</dbReference>
<evidence type="ECO:0000259" key="1">
    <source>
        <dbReference type="Pfam" id="PF18859"/>
    </source>
</evidence>
<dbReference type="STRING" id="546874.SAMN04488544_2381"/>
<gene>
    <name evidence="2" type="ORF">SAMN04488544_2381</name>
</gene>
<dbReference type="EMBL" id="LT629799">
    <property type="protein sequence ID" value="SDU94556.1"/>
    <property type="molecule type" value="Genomic_DNA"/>
</dbReference>
<organism evidence="2 3">
    <name type="scientific">Microlunatus sagamiharensis</name>
    <dbReference type="NCBI Taxonomy" id="546874"/>
    <lineage>
        <taxon>Bacteria</taxon>
        <taxon>Bacillati</taxon>
        <taxon>Actinomycetota</taxon>
        <taxon>Actinomycetes</taxon>
        <taxon>Propionibacteriales</taxon>
        <taxon>Propionibacteriaceae</taxon>
        <taxon>Microlunatus</taxon>
    </lineage>
</organism>
<reference evidence="3" key="1">
    <citation type="submission" date="2016-10" db="EMBL/GenBank/DDBJ databases">
        <authorList>
            <person name="Varghese N."/>
            <person name="Submissions S."/>
        </authorList>
    </citation>
    <scope>NUCLEOTIDE SEQUENCE [LARGE SCALE GENOMIC DNA]</scope>
    <source>
        <strain evidence="3">DSM 21743</strain>
    </source>
</reference>
<dbReference type="Gene3D" id="3.30.420.60">
    <property type="entry name" value="eRF1 domain 2"/>
    <property type="match status" value="1"/>
</dbReference>
<sequence length="175" mass="18536">MSAPDGAVAVVEVPFPPLRGALAVAGTGPLVEHVLAERSVGAVLVRKGGYAVGWFAGRRLQASKVGSAYVQGRTKAGGWSQQRYARRRENQTNQAYAEAADVVATVLLPHAHRLAAVVGGGDAAGVHAVLEDPRLAPLRARLLSRVLPTPDPRLRVLQTFGDQLREVRITLNAQA</sequence>
<proteinExistence type="predicted"/>